<comment type="caution">
    <text evidence="6">The sequence shown here is derived from an EMBL/GenBank/DDBJ whole genome shotgun (WGS) entry which is preliminary data.</text>
</comment>
<keyword evidence="4 5" id="KW-0472">Membrane</keyword>
<evidence type="ECO:0000313" key="7">
    <source>
        <dbReference type="Proteomes" id="UP000241848"/>
    </source>
</evidence>
<dbReference type="InterPro" id="IPR007318">
    <property type="entry name" value="Phopholipid_MeTrfase"/>
</dbReference>
<dbReference type="Gene3D" id="1.20.120.1630">
    <property type="match status" value="1"/>
</dbReference>
<name>A0A2T2WGH8_9FIRM</name>
<reference evidence="6 7" key="1">
    <citation type="journal article" date="2014" name="BMC Genomics">
        <title>Comparison of environmental and isolate Sulfobacillus genomes reveals diverse carbon, sulfur, nitrogen, and hydrogen metabolisms.</title>
        <authorList>
            <person name="Justice N.B."/>
            <person name="Norman A."/>
            <person name="Brown C.T."/>
            <person name="Singh A."/>
            <person name="Thomas B.C."/>
            <person name="Banfield J.F."/>
        </authorList>
    </citation>
    <scope>NUCLEOTIDE SEQUENCE [LARGE SCALE GENOMIC DNA]</scope>
    <source>
        <strain evidence="6">AMDSBA3</strain>
    </source>
</reference>
<dbReference type="GO" id="GO:0008168">
    <property type="term" value="F:methyltransferase activity"/>
    <property type="evidence" value="ECO:0007669"/>
    <property type="project" value="UniProtKB-KW"/>
</dbReference>
<protein>
    <submittedName>
        <fullName evidence="6">Isoprenylcysteine carboxylmethyltransferase family protein</fullName>
    </submittedName>
</protein>
<evidence type="ECO:0000313" key="6">
    <source>
        <dbReference type="EMBL" id="PSR21336.1"/>
    </source>
</evidence>
<dbReference type="EMBL" id="PXYV01000036">
    <property type="protein sequence ID" value="PSR21336.1"/>
    <property type="molecule type" value="Genomic_DNA"/>
</dbReference>
<evidence type="ECO:0000256" key="3">
    <source>
        <dbReference type="ARBA" id="ARBA00022989"/>
    </source>
</evidence>
<keyword evidence="6" id="KW-0489">Methyltransferase</keyword>
<gene>
    <name evidence="6" type="ORF">C7B45_11180</name>
</gene>
<sequence length="186" mass="20845">MGLVALAVWVLAVALIAARIGLLHIQGLHPLRFGNEDKRNWAIIPFALFYAYVIVSGAFALPHMGTVLFRSEAVSLLGIIVCTLALGMLAWSLISFGQSFRVGIDSDQPGKLVTSGVFALSRNPMYTALDAILVGVFLISPNWILLLFVILGFWMYNREIQHEETALQKIYGAQYREYRQKVRRYL</sequence>
<keyword evidence="2 5" id="KW-0812">Transmembrane</keyword>
<evidence type="ECO:0000256" key="5">
    <source>
        <dbReference type="SAM" id="Phobius"/>
    </source>
</evidence>
<feature type="transmembrane region" description="Helical" evidence="5">
    <location>
        <begin position="73"/>
        <end position="94"/>
    </location>
</feature>
<evidence type="ECO:0000256" key="4">
    <source>
        <dbReference type="ARBA" id="ARBA00023136"/>
    </source>
</evidence>
<dbReference type="Pfam" id="PF04191">
    <property type="entry name" value="PEMT"/>
    <property type="match status" value="1"/>
</dbReference>
<dbReference type="GO" id="GO:0032259">
    <property type="term" value="P:methylation"/>
    <property type="evidence" value="ECO:0007669"/>
    <property type="project" value="UniProtKB-KW"/>
</dbReference>
<accession>A0A2T2WGH8</accession>
<dbReference type="Proteomes" id="UP000241848">
    <property type="component" value="Unassembled WGS sequence"/>
</dbReference>
<organism evidence="6 7">
    <name type="scientific">Sulfobacillus acidophilus</name>
    <dbReference type="NCBI Taxonomy" id="53633"/>
    <lineage>
        <taxon>Bacteria</taxon>
        <taxon>Bacillati</taxon>
        <taxon>Bacillota</taxon>
        <taxon>Clostridia</taxon>
        <taxon>Eubacteriales</taxon>
        <taxon>Clostridiales Family XVII. Incertae Sedis</taxon>
        <taxon>Sulfobacillus</taxon>
    </lineage>
</organism>
<feature type="transmembrane region" description="Helical" evidence="5">
    <location>
        <begin position="41"/>
        <end position="61"/>
    </location>
</feature>
<dbReference type="PANTHER" id="PTHR12714">
    <property type="entry name" value="PROTEIN-S ISOPRENYLCYSTEINE O-METHYLTRANSFERASE"/>
    <property type="match status" value="1"/>
</dbReference>
<dbReference type="PANTHER" id="PTHR12714:SF9">
    <property type="entry name" value="PROTEIN-S-ISOPRENYLCYSTEINE O-METHYLTRANSFERASE"/>
    <property type="match status" value="1"/>
</dbReference>
<comment type="subcellular location">
    <subcellularLocation>
        <location evidence="1">Endomembrane system</location>
        <topology evidence="1">Multi-pass membrane protein</topology>
    </subcellularLocation>
</comment>
<proteinExistence type="predicted"/>
<evidence type="ECO:0000256" key="1">
    <source>
        <dbReference type="ARBA" id="ARBA00004127"/>
    </source>
</evidence>
<dbReference type="AlphaFoldDB" id="A0A2T2WGH8"/>
<keyword evidence="3 5" id="KW-1133">Transmembrane helix</keyword>
<keyword evidence="6" id="KW-0808">Transferase</keyword>
<evidence type="ECO:0000256" key="2">
    <source>
        <dbReference type="ARBA" id="ARBA00022692"/>
    </source>
</evidence>
<feature type="transmembrane region" description="Helical" evidence="5">
    <location>
        <begin position="131"/>
        <end position="156"/>
    </location>
</feature>
<dbReference type="GO" id="GO:0012505">
    <property type="term" value="C:endomembrane system"/>
    <property type="evidence" value="ECO:0007669"/>
    <property type="project" value="UniProtKB-SubCell"/>
</dbReference>